<dbReference type="RefSeq" id="WP_098077358.1">
    <property type="nucleotide sequence ID" value="NZ_PDEQ01000008.1"/>
</dbReference>
<comment type="caution">
    <text evidence="7">The sequence shown here is derived from an EMBL/GenBank/DDBJ whole genome shotgun (WGS) entry which is preliminary data.</text>
</comment>
<evidence type="ECO:0000256" key="5">
    <source>
        <dbReference type="SAM" id="Phobius"/>
    </source>
</evidence>
<dbReference type="SUPFAM" id="SSF53850">
    <property type="entry name" value="Periplasmic binding protein-like II"/>
    <property type="match status" value="1"/>
</dbReference>
<dbReference type="PANTHER" id="PTHR43471">
    <property type="entry name" value="ABC TRANSPORTER PERMEASE"/>
    <property type="match status" value="1"/>
</dbReference>
<feature type="transmembrane region" description="Helical" evidence="5">
    <location>
        <begin position="297"/>
        <end position="320"/>
    </location>
</feature>
<keyword evidence="3 5" id="KW-1133">Transmembrane helix</keyword>
<feature type="transmembrane region" description="Helical" evidence="5">
    <location>
        <begin position="183"/>
        <end position="204"/>
    </location>
</feature>
<keyword evidence="8" id="KW-1185">Reference proteome</keyword>
<keyword evidence="4 5" id="KW-0472">Membrane</keyword>
<evidence type="ECO:0000313" key="7">
    <source>
        <dbReference type="EMBL" id="PEN12244.1"/>
    </source>
</evidence>
<dbReference type="GO" id="GO:0016020">
    <property type="term" value="C:membrane"/>
    <property type="evidence" value="ECO:0007669"/>
    <property type="project" value="UniProtKB-SubCell"/>
</dbReference>
<dbReference type="Proteomes" id="UP000220102">
    <property type="component" value="Unassembled WGS sequence"/>
</dbReference>
<evidence type="ECO:0000256" key="2">
    <source>
        <dbReference type="ARBA" id="ARBA00022692"/>
    </source>
</evidence>
<dbReference type="Gene3D" id="3.40.190.10">
    <property type="entry name" value="Periplasmic binding protein-like II"/>
    <property type="match status" value="1"/>
</dbReference>
<dbReference type="OrthoDB" id="9768837at2"/>
<dbReference type="InterPro" id="IPR013525">
    <property type="entry name" value="ABC2_TM"/>
</dbReference>
<dbReference type="GO" id="GO:0140359">
    <property type="term" value="F:ABC-type transporter activity"/>
    <property type="evidence" value="ECO:0007669"/>
    <property type="project" value="InterPro"/>
</dbReference>
<proteinExistence type="predicted"/>
<feature type="transmembrane region" description="Helical" evidence="5">
    <location>
        <begin position="245"/>
        <end position="266"/>
    </location>
</feature>
<evidence type="ECO:0000259" key="6">
    <source>
        <dbReference type="Pfam" id="PF12698"/>
    </source>
</evidence>
<name>A0A2A8CUV7_9BACT</name>
<gene>
    <name evidence="7" type="ORF">CRI94_14485</name>
</gene>
<dbReference type="Pfam" id="PF12698">
    <property type="entry name" value="ABC2_membrane_3"/>
    <property type="match status" value="1"/>
</dbReference>
<evidence type="ECO:0000313" key="8">
    <source>
        <dbReference type="Proteomes" id="UP000220102"/>
    </source>
</evidence>
<sequence length="434" mass="47258">MQKILLILRSEFWRRARSKAFILATLLVPVFIVLASILPSVFIYLGEQQSDDQTIAVVDETGRLLSALQAEAGDGTRYQFTASDAPADSLRDRVLRGDLDAYLVLPATLLDGEGTPAYFSTESGGMTGPMRLENLIERTVRNTRLTDRNVPDEVRQIMNANLNLSAHTITEEGTEQQSALSGLLGLMMALAVYIAVFVYGQYVMQGVIEEKSNRVVEVVVSSVKPFELLMGKVLGIGSLGLMQMVVWLVLAGAGLTFGGTILALFLDPADLGVAPDASSQAMMEAAGVTLPTVPLSLIFWFIMFFLGGYLLYASLFAAVGSAVEQQQDAQNLLYVVVLPLVIPIIAATYVLQLPNSTMSVVLSHIPFFSPVLMPVRMSATTVPTWEVLIAYALLGATFMVMIWLASRIYRVGIFMYGKAASLSEIARWATRQHG</sequence>
<feature type="domain" description="ABC-2 type transporter transmembrane" evidence="6">
    <location>
        <begin position="19"/>
        <end position="406"/>
    </location>
</feature>
<dbReference type="AlphaFoldDB" id="A0A2A8CUV7"/>
<dbReference type="EMBL" id="PDEQ01000008">
    <property type="protein sequence ID" value="PEN12244.1"/>
    <property type="molecule type" value="Genomic_DNA"/>
</dbReference>
<feature type="transmembrane region" description="Helical" evidence="5">
    <location>
        <begin position="332"/>
        <end position="351"/>
    </location>
</feature>
<protein>
    <submittedName>
        <fullName evidence="7">ABC transporter permease</fullName>
    </submittedName>
</protein>
<comment type="subcellular location">
    <subcellularLocation>
        <location evidence="1">Membrane</location>
        <topology evidence="1">Multi-pass membrane protein</topology>
    </subcellularLocation>
</comment>
<feature type="transmembrane region" description="Helical" evidence="5">
    <location>
        <begin position="21"/>
        <end position="45"/>
    </location>
</feature>
<evidence type="ECO:0000256" key="3">
    <source>
        <dbReference type="ARBA" id="ARBA00022989"/>
    </source>
</evidence>
<evidence type="ECO:0000256" key="1">
    <source>
        <dbReference type="ARBA" id="ARBA00004141"/>
    </source>
</evidence>
<reference evidence="7 8" key="1">
    <citation type="submission" date="2017-10" db="EMBL/GenBank/DDBJ databases">
        <title>Draft genome of Longibacter Salinarum.</title>
        <authorList>
            <person name="Goh K.M."/>
            <person name="Shamsir M.S."/>
            <person name="Lim S.W."/>
        </authorList>
    </citation>
    <scope>NUCLEOTIDE SEQUENCE [LARGE SCALE GENOMIC DNA]</scope>
    <source>
        <strain evidence="7 8">KCTC 52045</strain>
    </source>
</reference>
<keyword evidence="2 5" id="KW-0812">Transmembrane</keyword>
<organism evidence="7 8">
    <name type="scientific">Longibacter salinarum</name>
    <dbReference type="NCBI Taxonomy" id="1850348"/>
    <lineage>
        <taxon>Bacteria</taxon>
        <taxon>Pseudomonadati</taxon>
        <taxon>Rhodothermota</taxon>
        <taxon>Rhodothermia</taxon>
        <taxon>Rhodothermales</taxon>
        <taxon>Salisaetaceae</taxon>
        <taxon>Longibacter</taxon>
    </lineage>
</organism>
<feature type="transmembrane region" description="Helical" evidence="5">
    <location>
        <begin position="387"/>
        <end position="406"/>
    </location>
</feature>
<evidence type="ECO:0000256" key="4">
    <source>
        <dbReference type="ARBA" id="ARBA00023136"/>
    </source>
</evidence>
<dbReference type="PANTHER" id="PTHR43471:SF3">
    <property type="entry name" value="ABC TRANSPORTER PERMEASE PROTEIN NATB"/>
    <property type="match status" value="1"/>
</dbReference>
<accession>A0A2A8CUV7</accession>